<dbReference type="EMBL" id="LT559118">
    <property type="protein sequence ID" value="SBO99333.1"/>
    <property type="molecule type" value="Genomic_DNA"/>
</dbReference>
<organism evidence="2">
    <name type="scientific">Nonomuraea gerenzanensis</name>
    <dbReference type="NCBI Taxonomy" id="93944"/>
    <lineage>
        <taxon>Bacteria</taxon>
        <taxon>Bacillati</taxon>
        <taxon>Actinomycetota</taxon>
        <taxon>Actinomycetes</taxon>
        <taxon>Streptosporangiales</taxon>
        <taxon>Streptosporangiaceae</taxon>
        <taxon>Nonomuraea</taxon>
    </lineage>
</organism>
<accession>A0A1M4ELA3</accession>
<dbReference type="AlphaFoldDB" id="A0A1M4ELA3"/>
<evidence type="ECO:0000313" key="2">
    <source>
        <dbReference type="EMBL" id="SBO99333.1"/>
    </source>
</evidence>
<gene>
    <name evidence="2" type="ORF">BN4615_P8849</name>
</gene>
<evidence type="ECO:0000256" key="1">
    <source>
        <dbReference type="SAM" id="MobiDB-lite"/>
    </source>
</evidence>
<feature type="region of interest" description="Disordered" evidence="1">
    <location>
        <begin position="1"/>
        <end position="22"/>
    </location>
</feature>
<proteinExistence type="predicted"/>
<name>A0A1M4ELA3_9ACTN</name>
<protein>
    <submittedName>
        <fullName evidence="2">Uncharacterized protein</fullName>
    </submittedName>
</protein>
<reference evidence="2" key="1">
    <citation type="submission" date="2016-04" db="EMBL/GenBank/DDBJ databases">
        <authorList>
            <person name="Evans L.H."/>
            <person name="Alamgir A."/>
            <person name="Owens N."/>
            <person name="Weber N.D."/>
            <person name="Virtaneva K."/>
            <person name="Barbian K."/>
            <person name="Babar A."/>
            <person name="Rosenke K."/>
        </authorList>
    </citation>
    <scope>NUCLEOTIDE SEQUENCE</scope>
    <source>
        <strain evidence="2">Nono1</strain>
    </source>
</reference>
<feature type="region of interest" description="Disordered" evidence="1">
    <location>
        <begin position="35"/>
        <end position="54"/>
    </location>
</feature>
<sequence length="54" mass="5563">MTDELRPAPPYGARQPCQGHGCGGTLPAVEASWAAGRQAGGGRPGRIRTCVTRS</sequence>